<dbReference type="Proteomes" id="UP000030700">
    <property type="component" value="Unassembled WGS sequence"/>
</dbReference>
<evidence type="ECO:0000313" key="3">
    <source>
        <dbReference type="Proteomes" id="UP000030700"/>
    </source>
</evidence>
<gene>
    <name evidence="2" type="ORF">U14_01924</name>
</gene>
<dbReference type="HOGENOM" id="CLU_734998_0_0_0"/>
<accession>A0A0S6VYT7</accession>
<protein>
    <submittedName>
        <fullName evidence="2">Uncharacterized protein</fullName>
    </submittedName>
</protein>
<keyword evidence="3" id="KW-1185">Reference proteome</keyword>
<name>A0A0S6VYT7_9BACT</name>
<proteinExistence type="predicted"/>
<evidence type="ECO:0000256" key="1">
    <source>
        <dbReference type="SAM" id="Coils"/>
    </source>
</evidence>
<dbReference type="STRING" id="1499966.U14_01924"/>
<reference evidence="2" key="1">
    <citation type="journal article" date="2015" name="PeerJ">
        <title>First genomic representation of candidate bacterial phylum KSB3 points to enhanced environmental sensing as a trigger of wastewater bulking.</title>
        <authorList>
            <person name="Sekiguchi Y."/>
            <person name="Ohashi A."/>
            <person name="Parks D.H."/>
            <person name="Yamauchi T."/>
            <person name="Tyson G.W."/>
            <person name="Hugenholtz P."/>
        </authorList>
    </citation>
    <scope>NUCLEOTIDE SEQUENCE [LARGE SCALE GENOMIC DNA]</scope>
</reference>
<dbReference type="EMBL" id="DF820456">
    <property type="protein sequence ID" value="GAK50691.1"/>
    <property type="molecule type" value="Genomic_DNA"/>
</dbReference>
<evidence type="ECO:0000313" key="2">
    <source>
        <dbReference type="EMBL" id="GAK50691.1"/>
    </source>
</evidence>
<sequence length="376" mass="42538">MSLKLIVSLQEIEYSGESIGRDFDFTIEIDGTQKMLHQHIQLGKQGKTRKSIEEVLFTQQNVPLDATIQLPVKVAIRERDQNTSYDEQGSGESIFPVNIIEAKKQSHTLEVHIVATHGSDKGKEACFLVKLEAMLIDEEVAQCLKKFEDTIGQYSAIELNEALVTIFGELSETLHERLSEEAEAIASTIFNRKMHIEETRLAYTQAEEQQAEAVQAYKTAAAVYEDLTRNLTKYRRELGEEEYAHRVSAAKEAFNQAKQARKVADNTLVDASSEKLAAEFFVSKSKRSQPITLTDIVALHSQYEGTRRGKMYVKNYPGWTYADQKRNCKRWQAGKVALSKLAQSTELRAKYLYFITNNDGKLPLKSGRVRIGGNDF</sequence>
<dbReference type="AlphaFoldDB" id="A0A0S6VYT7"/>
<keyword evidence="1" id="KW-0175">Coiled coil</keyword>
<organism evidence="2">
    <name type="scientific">Candidatus Moduliflexus flocculans</name>
    <dbReference type="NCBI Taxonomy" id="1499966"/>
    <lineage>
        <taxon>Bacteria</taxon>
        <taxon>Candidatus Moduliflexota</taxon>
        <taxon>Candidatus Moduliflexia</taxon>
        <taxon>Candidatus Moduliflexales</taxon>
        <taxon>Candidatus Moduliflexaceae</taxon>
    </lineage>
</organism>
<feature type="coiled-coil region" evidence="1">
    <location>
        <begin position="217"/>
        <end position="244"/>
    </location>
</feature>